<dbReference type="InterPro" id="IPR009057">
    <property type="entry name" value="Homeodomain-like_sf"/>
</dbReference>
<evidence type="ECO:0000256" key="3">
    <source>
        <dbReference type="ARBA" id="ARBA00023163"/>
    </source>
</evidence>
<dbReference type="InterPro" id="IPR018060">
    <property type="entry name" value="HTH_AraC"/>
</dbReference>
<dbReference type="SUPFAM" id="SSF54975">
    <property type="entry name" value="Acylphosphatase/BLUF domain-like"/>
    <property type="match status" value="1"/>
</dbReference>
<dbReference type="Pfam" id="PF04940">
    <property type="entry name" value="BLUF"/>
    <property type="match status" value="1"/>
</dbReference>
<organism evidence="6 7">
    <name type="scientific">Aquimarina amphilecti</name>
    <dbReference type="NCBI Taxonomy" id="1038014"/>
    <lineage>
        <taxon>Bacteria</taxon>
        <taxon>Pseudomonadati</taxon>
        <taxon>Bacteroidota</taxon>
        <taxon>Flavobacteriia</taxon>
        <taxon>Flavobacteriales</taxon>
        <taxon>Flavobacteriaceae</taxon>
        <taxon>Aquimarina</taxon>
    </lineage>
</organism>
<dbReference type="GO" id="GO:0043565">
    <property type="term" value="F:sequence-specific DNA binding"/>
    <property type="evidence" value="ECO:0007669"/>
    <property type="project" value="InterPro"/>
</dbReference>
<dbReference type="GO" id="GO:0071949">
    <property type="term" value="F:FAD binding"/>
    <property type="evidence" value="ECO:0007669"/>
    <property type="project" value="InterPro"/>
</dbReference>
<dbReference type="OrthoDB" id="2666928at2"/>
<dbReference type="EMBL" id="FOAB01000007">
    <property type="protein sequence ID" value="SEL94719.1"/>
    <property type="molecule type" value="Genomic_DNA"/>
</dbReference>
<dbReference type="Pfam" id="PF12833">
    <property type="entry name" value="HTH_18"/>
    <property type="match status" value="1"/>
</dbReference>
<dbReference type="RefSeq" id="WP_091411155.1">
    <property type="nucleotide sequence ID" value="NZ_FOAB01000007.1"/>
</dbReference>
<dbReference type="Gene3D" id="3.30.70.100">
    <property type="match status" value="1"/>
</dbReference>
<evidence type="ECO:0000313" key="7">
    <source>
        <dbReference type="Proteomes" id="UP000198521"/>
    </source>
</evidence>
<keyword evidence="7" id="KW-1185">Reference proteome</keyword>
<keyword evidence="3" id="KW-0804">Transcription</keyword>
<dbReference type="SUPFAM" id="SSF46689">
    <property type="entry name" value="Homeodomain-like"/>
    <property type="match status" value="1"/>
</dbReference>
<dbReference type="AlphaFoldDB" id="A0A1H7UD39"/>
<reference evidence="6 7" key="1">
    <citation type="submission" date="2016-10" db="EMBL/GenBank/DDBJ databases">
        <authorList>
            <person name="de Groot N.N."/>
        </authorList>
    </citation>
    <scope>NUCLEOTIDE SEQUENCE [LARGE SCALE GENOMIC DNA]</scope>
    <source>
        <strain evidence="6 7">DSM 25232</strain>
    </source>
</reference>
<dbReference type="PROSITE" id="PS01124">
    <property type="entry name" value="HTH_ARAC_FAMILY_2"/>
    <property type="match status" value="1"/>
</dbReference>
<dbReference type="PROSITE" id="PS50925">
    <property type="entry name" value="BLUF"/>
    <property type="match status" value="1"/>
</dbReference>
<name>A0A1H7UD39_AQUAM</name>
<keyword evidence="1" id="KW-0805">Transcription regulation</keyword>
<accession>A0A1H7UD39</accession>
<evidence type="ECO:0000259" key="5">
    <source>
        <dbReference type="PROSITE" id="PS50925"/>
    </source>
</evidence>
<dbReference type="InterPro" id="IPR036046">
    <property type="entry name" value="Acylphosphatase-like_dom_sf"/>
</dbReference>
<evidence type="ECO:0000256" key="1">
    <source>
        <dbReference type="ARBA" id="ARBA00023015"/>
    </source>
</evidence>
<dbReference type="InterPro" id="IPR053142">
    <property type="entry name" value="PchR_regulatory_protein"/>
</dbReference>
<dbReference type="STRING" id="1038014.SAMN04487910_3678"/>
<gene>
    <name evidence="6" type="ORF">SAMN04487910_3678</name>
</gene>
<proteinExistence type="predicted"/>
<dbReference type="GO" id="GO:0003700">
    <property type="term" value="F:DNA-binding transcription factor activity"/>
    <property type="evidence" value="ECO:0007669"/>
    <property type="project" value="InterPro"/>
</dbReference>
<dbReference type="PANTHER" id="PTHR47893:SF1">
    <property type="entry name" value="REGULATORY PROTEIN PCHR"/>
    <property type="match status" value="1"/>
</dbReference>
<dbReference type="Proteomes" id="UP000198521">
    <property type="component" value="Unassembled WGS sequence"/>
</dbReference>
<dbReference type="PRINTS" id="PR00032">
    <property type="entry name" value="HTHARAC"/>
</dbReference>
<dbReference type="PANTHER" id="PTHR47893">
    <property type="entry name" value="REGULATORY PROTEIN PCHR"/>
    <property type="match status" value="1"/>
</dbReference>
<feature type="domain" description="BLUF" evidence="5">
    <location>
        <begin position="340"/>
        <end position="431"/>
    </location>
</feature>
<protein>
    <submittedName>
        <fullName evidence="6">AraC-type DNA-binding protein</fullName>
    </submittedName>
</protein>
<dbReference type="InterPro" id="IPR007024">
    <property type="entry name" value="BLUF_domain"/>
</dbReference>
<evidence type="ECO:0000259" key="4">
    <source>
        <dbReference type="PROSITE" id="PS01124"/>
    </source>
</evidence>
<dbReference type="Gene3D" id="1.10.10.60">
    <property type="entry name" value="Homeodomain-like"/>
    <property type="match status" value="1"/>
</dbReference>
<dbReference type="SMART" id="SM01034">
    <property type="entry name" value="BLUF"/>
    <property type="match status" value="1"/>
</dbReference>
<dbReference type="SMART" id="SM00342">
    <property type="entry name" value="HTH_ARAC"/>
    <property type="match status" value="1"/>
</dbReference>
<dbReference type="InterPro" id="IPR018062">
    <property type="entry name" value="HTH_AraC-typ_CS"/>
</dbReference>
<dbReference type="GO" id="GO:0009882">
    <property type="term" value="F:blue light photoreceptor activity"/>
    <property type="evidence" value="ECO:0007669"/>
    <property type="project" value="InterPro"/>
</dbReference>
<keyword evidence="2 6" id="KW-0238">DNA-binding</keyword>
<feature type="domain" description="HTH araC/xylS-type" evidence="4">
    <location>
        <begin position="235"/>
        <end position="333"/>
    </location>
</feature>
<evidence type="ECO:0000256" key="2">
    <source>
        <dbReference type="ARBA" id="ARBA00023125"/>
    </source>
</evidence>
<dbReference type="InterPro" id="IPR020449">
    <property type="entry name" value="Tscrpt_reg_AraC-type_HTH"/>
</dbReference>
<sequence length="483" mass="55619">MLGLKEDSPLEMLRQFAVYFDADLTENFGAAQLFLDNKEGKGSISLYEIFPGLTAWIYDINLNSELVIDMTFSEDKPYYFGYNVNGYQLQKFPNEDQYQKIQQGQNFVIIGKPGNKAEFIVPSNINYECCYLIINPILLQNSLAGSKRRLQQDLKETFDLSDRENPYRYFGNIDTRTGTYAKIVVRNKRTDLVGRLLTEGAVMNLLGTQIEAHDYDINTENFQPNLSKKELSRITNLGDYILKNIGEKITIGKMSNHLSLSPKKLQMGLRFLYGTSANEYLTKCRLEFAKEMMHTTDKNISEICYSVGYQNRSYFSKVFEERYGILPSSYRQSFSGNNFLFEISYRSLAAENVSGNEVDSIIKTARNMNPLHNITGSIIYHRKIFFQMIEGPKKEIITLFKNIEKDSRHSDIQVMWKGSKLKRDFSDWSMATISDEGILKVPQQGETKELAINNLLGKLDYRALASENLWRKVRNIIKISSKN</sequence>
<dbReference type="PROSITE" id="PS00041">
    <property type="entry name" value="HTH_ARAC_FAMILY_1"/>
    <property type="match status" value="1"/>
</dbReference>
<evidence type="ECO:0000313" key="6">
    <source>
        <dbReference type="EMBL" id="SEL94719.1"/>
    </source>
</evidence>